<comment type="caution">
    <text evidence="1">The sequence shown here is derived from an EMBL/GenBank/DDBJ whole genome shotgun (WGS) entry which is preliminary data.</text>
</comment>
<accession>A0A4C1V1L6</accession>
<reference evidence="1 2" key="1">
    <citation type="journal article" date="2019" name="Commun. Biol.">
        <title>The bagworm genome reveals a unique fibroin gene that provides high tensile strength.</title>
        <authorList>
            <person name="Kono N."/>
            <person name="Nakamura H."/>
            <person name="Ohtoshi R."/>
            <person name="Tomita M."/>
            <person name="Numata K."/>
            <person name="Arakawa K."/>
        </authorList>
    </citation>
    <scope>NUCLEOTIDE SEQUENCE [LARGE SCALE GENOMIC DNA]</scope>
</reference>
<evidence type="ECO:0000313" key="2">
    <source>
        <dbReference type="Proteomes" id="UP000299102"/>
    </source>
</evidence>
<protein>
    <submittedName>
        <fullName evidence="1">Uncharacterized protein</fullName>
    </submittedName>
</protein>
<keyword evidence="2" id="KW-1185">Reference proteome</keyword>
<name>A0A4C1V1L6_EUMVA</name>
<organism evidence="1 2">
    <name type="scientific">Eumeta variegata</name>
    <name type="common">Bagworm moth</name>
    <name type="synonym">Eumeta japonica</name>
    <dbReference type="NCBI Taxonomy" id="151549"/>
    <lineage>
        <taxon>Eukaryota</taxon>
        <taxon>Metazoa</taxon>
        <taxon>Ecdysozoa</taxon>
        <taxon>Arthropoda</taxon>
        <taxon>Hexapoda</taxon>
        <taxon>Insecta</taxon>
        <taxon>Pterygota</taxon>
        <taxon>Neoptera</taxon>
        <taxon>Endopterygota</taxon>
        <taxon>Lepidoptera</taxon>
        <taxon>Glossata</taxon>
        <taxon>Ditrysia</taxon>
        <taxon>Tineoidea</taxon>
        <taxon>Psychidae</taxon>
        <taxon>Oiketicinae</taxon>
        <taxon>Eumeta</taxon>
    </lineage>
</organism>
<proteinExistence type="predicted"/>
<sequence>MPPPLCADLFSHIESGSCAPLLSQFVAHFRFRYDPSALVSTRAPPNPPPADKSLGIIMMDCQLAAPRQPAWTDCDSKINFLKNSRGYLLRFKRYISVTDERTESGALVIKSRWRLLVPKHYSAGLRSLLAAHGRERLNLNLSRRLRRGRIGAGSRGAYLTR</sequence>
<dbReference type="Proteomes" id="UP000299102">
    <property type="component" value="Unassembled WGS sequence"/>
</dbReference>
<evidence type="ECO:0000313" key="1">
    <source>
        <dbReference type="EMBL" id="GBP32206.1"/>
    </source>
</evidence>
<dbReference type="AlphaFoldDB" id="A0A4C1V1L6"/>
<gene>
    <name evidence="1" type="ORF">EVAR_27630_1</name>
</gene>
<dbReference type="EMBL" id="BGZK01000256">
    <property type="protein sequence ID" value="GBP32206.1"/>
    <property type="molecule type" value="Genomic_DNA"/>
</dbReference>